<dbReference type="NCBIfam" id="TIGR03841">
    <property type="entry name" value="F420_Rv3093c"/>
    <property type="match status" value="1"/>
</dbReference>
<dbReference type="InterPro" id="IPR011251">
    <property type="entry name" value="Luciferase-like_dom"/>
</dbReference>
<organism evidence="3 4">
    <name type="scientific">Rugosimonospora acidiphila</name>
    <dbReference type="NCBI Taxonomy" id="556531"/>
    <lineage>
        <taxon>Bacteria</taxon>
        <taxon>Bacillati</taxon>
        <taxon>Actinomycetota</taxon>
        <taxon>Actinomycetes</taxon>
        <taxon>Micromonosporales</taxon>
        <taxon>Micromonosporaceae</taxon>
        <taxon>Rugosimonospora</taxon>
    </lineage>
</organism>
<dbReference type="Gene3D" id="3.20.20.30">
    <property type="entry name" value="Luciferase-like domain"/>
    <property type="match status" value="1"/>
</dbReference>
<proteinExistence type="predicted"/>
<evidence type="ECO:0000313" key="4">
    <source>
        <dbReference type="Proteomes" id="UP001501570"/>
    </source>
</evidence>
<protein>
    <submittedName>
        <fullName evidence="3">LLM class F420-dependent oxidoreductase</fullName>
    </submittedName>
</protein>
<dbReference type="CDD" id="cd01097">
    <property type="entry name" value="Tetrahydromethanopterin_reductase"/>
    <property type="match status" value="1"/>
</dbReference>
<dbReference type="PANTHER" id="PTHR43244:SF1">
    <property type="entry name" value="5,10-METHYLENETETRAHYDROMETHANOPTERIN REDUCTASE"/>
    <property type="match status" value="1"/>
</dbReference>
<dbReference type="PANTHER" id="PTHR43244">
    <property type="match status" value="1"/>
</dbReference>
<dbReference type="RefSeq" id="WP_345639153.1">
    <property type="nucleotide sequence ID" value="NZ_BAABJQ010000052.1"/>
</dbReference>
<dbReference type="InterPro" id="IPR036661">
    <property type="entry name" value="Luciferase-like_sf"/>
</dbReference>
<evidence type="ECO:0000313" key="3">
    <source>
        <dbReference type="EMBL" id="GAA5201635.1"/>
    </source>
</evidence>
<comment type="caution">
    <text evidence="3">The sequence shown here is derived from an EMBL/GenBank/DDBJ whole genome shotgun (WGS) entry which is preliminary data.</text>
</comment>
<feature type="domain" description="Luciferase-like" evidence="2">
    <location>
        <begin position="19"/>
        <end position="288"/>
    </location>
</feature>
<sequence length="318" mass="34592">MRSEPLGITIPMGVSLPEHATLLPRLVEAGYDQFWSSETAEFDAFTPLVQAATVVPDARLGTAIAGVFQRGPALLAMNAAGLAELAPDRFVLGVGAASPAIVQRWNGVPYERPVRRVRESVEFLRAALAGEKLPGGFRLERPPATPPPILVAALRPTMLRLAGSLADGAILNWLSAEDVARVVPYVHEGGPDKRIVARVFLCPTESPDVVRAAAKRMLAGYLTVPGYAEFHRWLGREQRLEPIWRAWHAGDRRAAVGAVDDALVDELLVIGTPRECAEHVRRYVHNGVQVPVLAFLPLDPSRKVVDDAIEVAAHYRRG</sequence>
<dbReference type="InterPro" id="IPR022526">
    <property type="entry name" value="F420_Rv3093c"/>
</dbReference>
<dbReference type="EMBL" id="BAABJQ010000052">
    <property type="protein sequence ID" value="GAA5201635.1"/>
    <property type="molecule type" value="Genomic_DNA"/>
</dbReference>
<name>A0ABP9SVP3_9ACTN</name>
<reference evidence="4" key="1">
    <citation type="journal article" date="2019" name="Int. J. Syst. Evol. Microbiol.">
        <title>The Global Catalogue of Microorganisms (GCM) 10K type strain sequencing project: providing services to taxonomists for standard genome sequencing and annotation.</title>
        <authorList>
            <consortium name="The Broad Institute Genomics Platform"/>
            <consortium name="The Broad Institute Genome Sequencing Center for Infectious Disease"/>
            <person name="Wu L."/>
            <person name="Ma J."/>
        </authorList>
    </citation>
    <scope>NUCLEOTIDE SEQUENCE [LARGE SCALE GENOMIC DNA]</scope>
    <source>
        <strain evidence="4">JCM 18304</strain>
    </source>
</reference>
<keyword evidence="4" id="KW-1185">Reference proteome</keyword>
<dbReference type="SUPFAM" id="SSF51679">
    <property type="entry name" value="Bacterial luciferase-like"/>
    <property type="match status" value="1"/>
</dbReference>
<keyword evidence="1" id="KW-0560">Oxidoreductase</keyword>
<dbReference type="Proteomes" id="UP001501570">
    <property type="component" value="Unassembled WGS sequence"/>
</dbReference>
<evidence type="ECO:0000259" key="2">
    <source>
        <dbReference type="Pfam" id="PF00296"/>
    </source>
</evidence>
<accession>A0ABP9SVP3</accession>
<dbReference type="InterPro" id="IPR050564">
    <property type="entry name" value="F420-G6PD/mer"/>
</dbReference>
<dbReference type="Pfam" id="PF00296">
    <property type="entry name" value="Bac_luciferase"/>
    <property type="match status" value="1"/>
</dbReference>
<evidence type="ECO:0000256" key="1">
    <source>
        <dbReference type="ARBA" id="ARBA00023002"/>
    </source>
</evidence>
<gene>
    <name evidence="3" type="ORF">GCM10023322_82010</name>
</gene>